<keyword evidence="8" id="KW-1185">Reference proteome</keyword>
<proteinExistence type="inferred from homology"/>
<sequence length="361" mass="40143">MLLLIYIKRILLEKKKKRLCSLVFFYLLLLLQTSTQLNKKSIFDIFPLIPSSSMALIQHGSVSGTSAVRLSFSSSVSPPSSSPPPSRVSLNFQSEKKSCCRRMICRAMVQDAVQGIPSVYAREMERLSAKESLILAFNDSGGFEALVTGKITDMQKIDVNERITTLERLNPTPRPTTSPYLEGRWSFEWFGSNTPGSLAVRVIFERFPSTLVSLSSMEIVIKDNNTLATANIKLLNSIENKIILSSKLTIEGPLRMKEEYLEGMLESPTVIEEAVPDQLRGLLGQASTTLQQLPEPIKDTLANGVRIPLGGTYQRFFMISYLDDEILIVRDTAGVPEVLTRVETSSSMSSSSVIENLEYNS</sequence>
<dbReference type="Pfam" id="PF04755">
    <property type="entry name" value="PAP_fibrillin"/>
    <property type="match status" value="1"/>
</dbReference>
<evidence type="ECO:0000256" key="1">
    <source>
        <dbReference type="ARBA" id="ARBA00004229"/>
    </source>
</evidence>
<reference evidence="7 8" key="1">
    <citation type="submission" date="2020-12" db="EMBL/GenBank/DDBJ databases">
        <title>Concerted genomic and epigenomic changes stabilize Arabidopsis allopolyploids.</title>
        <authorList>
            <person name="Chen Z."/>
        </authorList>
    </citation>
    <scope>NUCLEOTIDE SEQUENCE [LARGE SCALE GENOMIC DNA]</scope>
    <source>
        <strain evidence="7">Allo738</strain>
        <tissue evidence="7">Leaf</tissue>
    </source>
</reference>
<evidence type="ECO:0000313" key="7">
    <source>
        <dbReference type="EMBL" id="KAG7561275.1"/>
    </source>
</evidence>
<keyword evidence="5" id="KW-0809">Transit peptide</keyword>
<dbReference type="AlphaFoldDB" id="A0A8T1ZRL3"/>
<evidence type="ECO:0000256" key="5">
    <source>
        <dbReference type="ARBA" id="ARBA00022946"/>
    </source>
</evidence>
<gene>
    <name evidence="7" type="ORF">ISN45_Aa05g027090</name>
</gene>
<comment type="subcellular location">
    <subcellularLocation>
        <location evidence="1">Plastid</location>
        <location evidence="1">Chloroplast</location>
    </subcellularLocation>
</comment>
<protein>
    <submittedName>
        <fullName evidence="7">Plastid lipid-associated protein/fibrillin conserved domain</fullName>
    </submittedName>
</protein>
<comment type="similarity">
    <text evidence="2">Belongs to the PAP/fibrillin family.</text>
</comment>
<dbReference type="InterPro" id="IPR006843">
    <property type="entry name" value="PAP/fibrillin_dom"/>
</dbReference>
<dbReference type="GO" id="GO:0009507">
    <property type="term" value="C:chloroplast"/>
    <property type="evidence" value="ECO:0007669"/>
    <property type="project" value="UniProtKB-SubCell"/>
</dbReference>
<evidence type="ECO:0000313" key="8">
    <source>
        <dbReference type="Proteomes" id="UP000694240"/>
    </source>
</evidence>
<dbReference type="Proteomes" id="UP000694240">
    <property type="component" value="Chromosome 10"/>
</dbReference>
<keyword evidence="3" id="KW-0150">Chloroplast</keyword>
<dbReference type="PANTHER" id="PTHR31906">
    <property type="entry name" value="PLASTID-LIPID-ASSOCIATED PROTEIN 4, CHLOROPLASTIC-RELATED"/>
    <property type="match status" value="1"/>
</dbReference>
<accession>A0A8T1ZRL3</accession>
<keyword evidence="4" id="KW-0934">Plastid</keyword>
<evidence type="ECO:0000256" key="4">
    <source>
        <dbReference type="ARBA" id="ARBA00022640"/>
    </source>
</evidence>
<feature type="domain" description="Plastid lipid-associated protein/fibrillin conserved" evidence="6">
    <location>
        <begin position="154"/>
        <end position="335"/>
    </location>
</feature>
<evidence type="ECO:0000256" key="2">
    <source>
        <dbReference type="ARBA" id="ARBA00005845"/>
    </source>
</evidence>
<dbReference type="EMBL" id="JAEFBK010000010">
    <property type="protein sequence ID" value="KAG7561275.1"/>
    <property type="molecule type" value="Genomic_DNA"/>
</dbReference>
<comment type="caution">
    <text evidence="7">The sequence shown here is derived from an EMBL/GenBank/DDBJ whole genome shotgun (WGS) entry which is preliminary data.</text>
</comment>
<evidence type="ECO:0000256" key="3">
    <source>
        <dbReference type="ARBA" id="ARBA00022528"/>
    </source>
</evidence>
<dbReference type="InterPro" id="IPR039633">
    <property type="entry name" value="PAP"/>
</dbReference>
<evidence type="ECO:0000259" key="6">
    <source>
        <dbReference type="Pfam" id="PF04755"/>
    </source>
</evidence>
<organism evidence="7 8">
    <name type="scientific">Arabidopsis thaliana x Arabidopsis arenosa</name>
    <dbReference type="NCBI Taxonomy" id="1240361"/>
    <lineage>
        <taxon>Eukaryota</taxon>
        <taxon>Viridiplantae</taxon>
        <taxon>Streptophyta</taxon>
        <taxon>Embryophyta</taxon>
        <taxon>Tracheophyta</taxon>
        <taxon>Spermatophyta</taxon>
        <taxon>Magnoliopsida</taxon>
        <taxon>eudicotyledons</taxon>
        <taxon>Gunneridae</taxon>
        <taxon>Pentapetalae</taxon>
        <taxon>rosids</taxon>
        <taxon>malvids</taxon>
        <taxon>Brassicales</taxon>
        <taxon>Brassicaceae</taxon>
        <taxon>Camelineae</taxon>
        <taxon>Arabidopsis</taxon>
    </lineage>
</organism>
<name>A0A8T1ZRL3_9BRAS</name>